<protein>
    <recommendedName>
        <fullName evidence="3">Endonuclease/exonuclease/phosphatase domain-containing protein</fullName>
    </recommendedName>
</protein>
<evidence type="ECO:0000313" key="1">
    <source>
        <dbReference type="Ensembl" id="ENSPMRP00000028771.1"/>
    </source>
</evidence>
<proteinExistence type="predicted"/>
<sequence>PKKGSKKILIVGVYAPNEGKAEFFKKLHETLMDFLDLKIIMMGDMNGVVSTNMDKAQRQVISKDGRLPKTFFELTDTLDLIDIWRTRNPLEREGTFFSEAKMTWTRIDQIWISSDLASRTKKMKSAQKPVLTTIQ</sequence>
<dbReference type="OMA" id="QYENICL"/>
<dbReference type="Proteomes" id="UP000472272">
    <property type="component" value="Unplaced"/>
</dbReference>
<accession>A0A670JWE4</accession>
<name>A0A670JWE4_PODMU</name>
<evidence type="ECO:0000313" key="2">
    <source>
        <dbReference type="Proteomes" id="UP000472272"/>
    </source>
</evidence>
<evidence type="ECO:0008006" key="3">
    <source>
        <dbReference type="Google" id="ProtNLM"/>
    </source>
</evidence>
<dbReference type="AlphaFoldDB" id="A0A670JWE4"/>
<dbReference type="SUPFAM" id="SSF56219">
    <property type="entry name" value="DNase I-like"/>
    <property type="match status" value="1"/>
</dbReference>
<keyword evidence="2" id="KW-1185">Reference proteome</keyword>
<dbReference type="InterPro" id="IPR036691">
    <property type="entry name" value="Endo/exonu/phosph_ase_sf"/>
</dbReference>
<dbReference type="Gene3D" id="3.60.10.10">
    <property type="entry name" value="Endonuclease/exonuclease/phosphatase"/>
    <property type="match status" value="1"/>
</dbReference>
<organism evidence="1 2">
    <name type="scientific">Podarcis muralis</name>
    <name type="common">Wall lizard</name>
    <name type="synonym">Lacerta muralis</name>
    <dbReference type="NCBI Taxonomy" id="64176"/>
    <lineage>
        <taxon>Eukaryota</taxon>
        <taxon>Metazoa</taxon>
        <taxon>Chordata</taxon>
        <taxon>Craniata</taxon>
        <taxon>Vertebrata</taxon>
        <taxon>Euteleostomi</taxon>
        <taxon>Lepidosauria</taxon>
        <taxon>Squamata</taxon>
        <taxon>Bifurcata</taxon>
        <taxon>Unidentata</taxon>
        <taxon>Episquamata</taxon>
        <taxon>Laterata</taxon>
        <taxon>Lacertibaenia</taxon>
        <taxon>Lacertidae</taxon>
        <taxon>Podarcis</taxon>
    </lineage>
</organism>
<dbReference type="Ensembl" id="ENSPMRT00000030517.1">
    <property type="protein sequence ID" value="ENSPMRP00000028771.1"/>
    <property type="gene ID" value="ENSPMRG00000018595.1"/>
</dbReference>
<reference evidence="1" key="1">
    <citation type="submission" date="2025-08" db="UniProtKB">
        <authorList>
            <consortium name="Ensembl"/>
        </authorList>
    </citation>
    <scope>IDENTIFICATION</scope>
</reference>
<dbReference type="GeneTree" id="ENSGT00960000189322"/>
<reference evidence="1" key="2">
    <citation type="submission" date="2025-09" db="UniProtKB">
        <authorList>
            <consortium name="Ensembl"/>
        </authorList>
    </citation>
    <scope>IDENTIFICATION</scope>
</reference>